<keyword evidence="2" id="KW-1185">Reference proteome</keyword>
<sequence length="63" mass="6674">LGNDSAGLAVDDDLETIEETQLDGFVSGLLVTPETEFVPSTKEFADGSAKRDLSIAFEDIGVQ</sequence>
<evidence type="ECO:0000313" key="1">
    <source>
        <dbReference type="EMBL" id="MCI55515.1"/>
    </source>
</evidence>
<comment type="caution">
    <text evidence="1">The sequence shown here is derived from an EMBL/GenBank/DDBJ whole genome shotgun (WGS) entry which is preliminary data.</text>
</comment>
<feature type="non-terminal residue" evidence="1">
    <location>
        <position position="63"/>
    </location>
</feature>
<reference evidence="1 2" key="1">
    <citation type="journal article" date="2018" name="Front. Plant Sci.">
        <title>Red Clover (Trifolium pratense) and Zigzag Clover (T. medium) - A Picture of Genomic Similarities and Differences.</title>
        <authorList>
            <person name="Dluhosova J."/>
            <person name="Istvanek J."/>
            <person name="Nedelnik J."/>
            <person name="Repkova J."/>
        </authorList>
    </citation>
    <scope>NUCLEOTIDE SEQUENCE [LARGE SCALE GENOMIC DNA]</scope>
    <source>
        <strain evidence="2">cv. 10/8</strain>
        <tissue evidence="1">Leaf</tissue>
    </source>
</reference>
<feature type="non-terminal residue" evidence="1">
    <location>
        <position position="1"/>
    </location>
</feature>
<dbReference type="EMBL" id="LXQA010497637">
    <property type="protein sequence ID" value="MCI55515.1"/>
    <property type="molecule type" value="Genomic_DNA"/>
</dbReference>
<evidence type="ECO:0000313" key="2">
    <source>
        <dbReference type="Proteomes" id="UP000265520"/>
    </source>
</evidence>
<accession>A0A392T5E5</accession>
<dbReference type="Proteomes" id="UP000265520">
    <property type="component" value="Unassembled WGS sequence"/>
</dbReference>
<proteinExistence type="predicted"/>
<name>A0A392T5E5_9FABA</name>
<organism evidence="1 2">
    <name type="scientific">Trifolium medium</name>
    <dbReference type="NCBI Taxonomy" id="97028"/>
    <lineage>
        <taxon>Eukaryota</taxon>
        <taxon>Viridiplantae</taxon>
        <taxon>Streptophyta</taxon>
        <taxon>Embryophyta</taxon>
        <taxon>Tracheophyta</taxon>
        <taxon>Spermatophyta</taxon>
        <taxon>Magnoliopsida</taxon>
        <taxon>eudicotyledons</taxon>
        <taxon>Gunneridae</taxon>
        <taxon>Pentapetalae</taxon>
        <taxon>rosids</taxon>
        <taxon>fabids</taxon>
        <taxon>Fabales</taxon>
        <taxon>Fabaceae</taxon>
        <taxon>Papilionoideae</taxon>
        <taxon>50 kb inversion clade</taxon>
        <taxon>NPAAA clade</taxon>
        <taxon>Hologalegina</taxon>
        <taxon>IRL clade</taxon>
        <taxon>Trifolieae</taxon>
        <taxon>Trifolium</taxon>
    </lineage>
</organism>
<dbReference type="AlphaFoldDB" id="A0A392T5E5"/>
<protein>
    <submittedName>
        <fullName evidence="1">Uncharacterized protein</fullName>
    </submittedName>
</protein>